<dbReference type="EMBL" id="SMMG02000007">
    <property type="protein sequence ID" value="KAA3465618.1"/>
    <property type="molecule type" value="Genomic_DNA"/>
</dbReference>
<accession>A0A5B6V8W2</accession>
<dbReference type="AlphaFoldDB" id="A0A5B6V8W2"/>
<sequence>MDQKGTEYQTANHLSRIENEMEEKSFEVIKETFIDEQLFMVDMHQAGYKDNKIPGYTNFVHYIAKRHQKKRIMHKLKKYSWEEPYVFW</sequence>
<protein>
    <submittedName>
        <fullName evidence="1">Uncharacterized protein</fullName>
    </submittedName>
</protein>
<gene>
    <name evidence="1" type="ORF">EPI10_000766</name>
</gene>
<evidence type="ECO:0000313" key="2">
    <source>
        <dbReference type="Proteomes" id="UP000325315"/>
    </source>
</evidence>
<dbReference type="Proteomes" id="UP000325315">
    <property type="component" value="Unassembled WGS sequence"/>
</dbReference>
<evidence type="ECO:0000313" key="1">
    <source>
        <dbReference type="EMBL" id="KAA3465618.1"/>
    </source>
</evidence>
<comment type="caution">
    <text evidence="1">The sequence shown here is derived from an EMBL/GenBank/DDBJ whole genome shotgun (WGS) entry which is preliminary data.</text>
</comment>
<keyword evidence="2" id="KW-1185">Reference proteome</keyword>
<organism evidence="1 2">
    <name type="scientific">Gossypium australe</name>
    <dbReference type="NCBI Taxonomy" id="47621"/>
    <lineage>
        <taxon>Eukaryota</taxon>
        <taxon>Viridiplantae</taxon>
        <taxon>Streptophyta</taxon>
        <taxon>Embryophyta</taxon>
        <taxon>Tracheophyta</taxon>
        <taxon>Spermatophyta</taxon>
        <taxon>Magnoliopsida</taxon>
        <taxon>eudicotyledons</taxon>
        <taxon>Gunneridae</taxon>
        <taxon>Pentapetalae</taxon>
        <taxon>rosids</taxon>
        <taxon>malvids</taxon>
        <taxon>Malvales</taxon>
        <taxon>Malvaceae</taxon>
        <taxon>Malvoideae</taxon>
        <taxon>Gossypium</taxon>
    </lineage>
</organism>
<proteinExistence type="predicted"/>
<reference evidence="2" key="1">
    <citation type="journal article" date="2019" name="Plant Biotechnol. J.">
        <title>Genome sequencing of the Australian wild diploid species Gossypium australe highlights disease resistance and delayed gland morphogenesis.</title>
        <authorList>
            <person name="Cai Y."/>
            <person name="Cai X."/>
            <person name="Wang Q."/>
            <person name="Wang P."/>
            <person name="Zhang Y."/>
            <person name="Cai C."/>
            <person name="Xu Y."/>
            <person name="Wang K."/>
            <person name="Zhou Z."/>
            <person name="Wang C."/>
            <person name="Geng S."/>
            <person name="Li B."/>
            <person name="Dong Q."/>
            <person name="Hou Y."/>
            <person name="Wang H."/>
            <person name="Ai P."/>
            <person name="Liu Z."/>
            <person name="Yi F."/>
            <person name="Sun M."/>
            <person name="An G."/>
            <person name="Cheng J."/>
            <person name="Zhang Y."/>
            <person name="Shi Q."/>
            <person name="Xie Y."/>
            <person name="Shi X."/>
            <person name="Chang Y."/>
            <person name="Huang F."/>
            <person name="Chen Y."/>
            <person name="Hong S."/>
            <person name="Mi L."/>
            <person name="Sun Q."/>
            <person name="Zhang L."/>
            <person name="Zhou B."/>
            <person name="Peng R."/>
            <person name="Zhang X."/>
            <person name="Liu F."/>
        </authorList>
    </citation>
    <scope>NUCLEOTIDE SEQUENCE [LARGE SCALE GENOMIC DNA]</scope>
    <source>
        <strain evidence="2">cv. PA1801</strain>
    </source>
</reference>
<name>A0A5B6V8W2_9ROSI</name>